<name>A0A3S4AJQ4_9MICO</name>
<dbReference type="GO" id="GO:0008234">
    <property type="term" value="F:cysteine-type peptidase activity"/>
    <property type="evidence" value="ECO:0007669"/>
    <property type="project" value="UniProtKB-KW"/>
</dbReference>
<dbReference type="InterPro" id="IPR000064">
    <property type="entry name" value="NLP_P60_dom"/>
</dbReference>
<evidence type="ECO:0000313" key="6">
    <source>
        <dbReference type="EMBL" id="RWZ50085.1"/>
    </source>
</evidence>
<dbReference type="SUPFAM" id="SSF54001">
    <property type="entry name" value="Cysteine proteinases"/>
    <property type="match status" value="1"/>
</dbReference>
<gene>
    <name evidence="6" type="ORF">ELQ90_10690</name>
</gene>
<evidence type="ECO:0000256" key="1">
    <source>
        <dbReference type="ARBA" id="ARBA00007074"/>
    </source>
</evidence>
<keyword evidence="2" id="KW-0645">Protease</keyword>
<dbReference type="PANTHER" id="PTHR47359:SF3">
    <property type="entry name" value="NLP_P60 DOMAIN-CONTAINING PROTEIN-RELATED"/>
    <property type="match status" value="1"/>
</dbReference>
<keyword evidence="7" id="KW-1185">Reference proteome</keyword>
<dbReference type="InterPro" id="IPR051794">
    <property type="entry name" value="PG_Endopeptidase_C40"/>
</dbReference>
<keyword evidence="3" id="KW-0378">Hydrolase</keyword>
<reference evidence="6 7" key="1">
    <citation type="submission" date="2018-12" db="EMBL/GenBank/DDBJ databases">
        <authorList>
            <person name="Li F."/>
        </authorList>
    </citation>
    <scope>NUCLEOTIDE SEQUENCE [LARGE SCALE GENOMIC DNA]</scope>
    <source>
        <strain evidence="6 7">11W25H-1</strain>
    </source>
</reference>
<dbReference type="PROSITE" id="PS51935">
    <property type="entry name" value="NLPC_P60"/>
    <property type="match status" value="1"/>
</dbReference>
<dbReference type="Gene3D" id="3.90.1720.10">
    <property type="entry name" value="endopeptidase domain like (from Nostoc punctiforme)"/>
    <property type="match status" value="1"/>
</dbReference>
<dbReference type="PANTHER" id="PTHR47359">
    <property type="entry name" value="PEPTIDOGLYCAN DL-ENDOPEPTIDASE CWLO"/>
    <property type="match status" value="1"/>
</dbReference>
<organism evidence="6 7">
    <name type="scientific">Labedella phragmitis</name>
    <dbReference type="NCBI Taxonomy" id="2498849"/>
    <lineage>
        <taxon>Bacteria</taxon>
        <taxon>Bacillati</taxon>
        <taxon>Actinomycetota</taxon>
        <taxon>Actinomycetes</taxon>
        <taxon>Micrococcales</taxon>
        <taxon>Microbacteriaceae</taxon>
        <taxon>Labedella</taxon>
    </lineage>
</organism>
<evidence type="ECO:0000259" key="5">
    <source>
        <dbReference type="PROSITE" id="PS51935"/>
    </source>
</evidence>
<dbReference type="GO" id="GO:0006508">
    <property type="term" value="P:proteolysis"/>
    <property type="evidence" value="ECO:0007669"/>
    <property type="project" value="UniProtKB-KW"/>
</dbReference>
<dbReference type="AlphaFoldDB" id="A0A3S4AJQ4"/>
<keyword evidence="4" id="KW-0788">Thiol protease</keyword>
<accession>A0A3S4AJQ4</accession>
<dbReference type="Pfam" id="PF00877">
    <property type="entry name" value="NLPC_P60"/>
    <property type="match status" value="1"/>
</dbReference>
<dbReference type="Proteomes" id="UP000288547">
    <property type="component" value="Unassembled WGS sequence"/>
</dbReference>
<evidence type="ECO:0000256" key="4">
    <source>
        <dbReference type="ARBA" id="ARBA00022807"/>
    </source>
</evidence>
<sequence>MPGGGSSVSGDAPTPSFSLDAVFQTALQYRGTPYVFGGSTPSGFDCSGFVMYVYAKFGISLPHSVSGQAAAGTRIPLSEARPGDLVIMSGHDGFYAGNGMILDAPRPGKVVQMRSIWTSDYSIVRISG</sequence>
<dbReference type="EMBL" id="RZNB01000004">
    <property type="protein sequence ID" value="RWZ50085.1"/>
    <property type="molecule type" value="Genomic_DNA"/>
</dbReference>
<protein>
    <submittedName>
        <fullName evidence="6">NlpC/P60 family protein</fullName>
    </submittedName>
</protein>
<evidence type="ECO:0000256" key="2">
    <source>
        <dbReference type="ARBA" id="ARBA00022670"/>
    </source>
</evidence>
<feature type="domain" description="NlpC/P60" evidence="5">
    <location>
        <begin position="16"/>
        <end position="128"/>
    </location>
</feature>
<dbReference type="OrthoDB" id="9815778at2"/>
<proteinExistence type="inferred from homology"/>
<comment type="similarity">
    <text evidence="1">Belongs to the peptidase C40 family.</text>
</comment>
<evidence type="ECO:0000256" key="3">
    <source>
        <dbReference type="ARBA" id="ARBA00022801"/>
    </source>
</evidence>
<comment type="caution">
    <text evidence="6">The sequence shown here is derived from an EMBL/GenBank/DDBJ whole genome shotgun (WGS) entry which is preliminary data.</text>
</comment>
<evidence type="ECO:0000313" key="7">
    <source>
        <dbReference type="Proteomes" id="UP000288547"/>
    </source>
</evidence>
<dbReference type="InterPro" id="IPR038765">
    <property type="entry name" value="Papain-like_cys_pep_sf"/>
</dbReference>